<dbReference type="OrthoDB" id="5424793at2759"/>
<comment type="caution">
    <text evidence="1">The sequence shown here is derived from an EMBL/GenBank/DDBJ whole genome shotgun (WGS) entry which is preliminary data.</text>
</comment>
<keyword evidence="2" id="KW-1185">Reference proteome</keyword>
<protein>
    <recommendedName>
        <fullName evidence="3">MYND-type zinc finger protein samB</fullName>
    </recommendedName>
</protein>
<gene>
    <name evidence="1" type="ORF">FSARC_10447</name>
</gene>
<dbReference type="AlphaFoldDB" id="A0A8H4TMD0"/>
<sequence length="434" mass="49598">MGGNGKIILPEHWTELSAARIHRQQCAEEVDAIKKTCLEECGKRNVVDCEKCFPKVLDRMRARYCDAEGREWFSQRRAFLNELDVLFTDVKDHKKIDLKSIEDSIESEKEAWYRWVLRMYPRFLSMGDSGADPDELRAMLDDPVKRREELIERIWEGVGKPKDWEADVDSLTEKIAAAKNNAADLKQLYITFFFKDPKTGEVVENAQQYLDAYEASETMRIEEVIDRIAQDHKASQTTQPQRDNHRSRLDELRRAKMAFEQNRLQNKSRAQANQAPAVTEDLYNLPSCAVCAKTVEPKNVLSCSLCQALTQMGGVKKLTVYCSDECLHKGHEEHVEKEHDCEAGDKCVQYDDEDTEMDDGTSNTVVCKDCIDQKQASLYCSARCAAANLPRHRQEKHGTKTAADEIKKLALPLWELVEKTLKEGNPGLKFSLAE</sequence>
<evidence type="ECO:0000313" key="2">
    <source>
        <dbReference type="Proteomes" id="UP000622797"/>
    </source>
</evidence>
<dbReference type="EMBL" id="JABEXW010000634">
    <property type="protein sequence ID" value="KAF4960517.1"/>
    <property type="molecule type" value="Genomic_DNA"/>
</dbReference>
<dbReference type="Proteomes" id="UP000622797">
    <property type="component" value="Unassembled WGS sequence"/>
</dbReference>
<name>A0A8H4TMD0_9HYPO</name>
<organism evidence="1 2">
    <name type="scientific">Fusarium sarcochroum</name>
    <dbReference type="NCBI Taxonomy" id="1208366"/>
    <lineage>
        <taxon>Eukaryota</taxon>
        <taxon>Fungi</taxon>
        <taxon>Dikarya</taxon>
        <taxon>Ascomycota</taxon>
        <taxon>Pezizomycotina</taxon>
        <taxon>Sordariomycetes</taxon>
        <taxon>Hypocreomycetidae</taxon>
        <taxon>Hypocreales</taxon>
        <taxon>Nectriaceae</taxon>
        <taxon>Fusarium</taxon>
        <taxon>Fusarium lateritium species complex</taxon>
    </lineage>
</organism>
<proteinExistence type="predicted"/>
<reference evidence="1" key="1">
    <citation type="journal article" date="2020" name="BMC Genomics">
        <title>Correction to: Identification and distribution of gene clusters required for synthesis of sphingolipid metabolism inhibitors in diverse species of the filamentous fungus Fusarium.</title>
        <authorList>
            <person name="Kim H.S."/>
            <person name="Lohmar J.M."/>
            <person name="Busman M."/>
            <person name="Brown D.W."/>
            <person name="Naumann T.A."/>
            <person name="Divon H.H."/>
            <person name="Lysoe E."/>
            <person name="Uhlig S."/>
            <person name="Proctor R.H."/>
        </authorList>
    </citation>
    <scope>NUCLEOTIDE SEQUENCE</scope>
    <source>
        <strain evidence="1">NRRL 20472</strain>
    </source>
</reference>
<evidence type="ECO:0008006" key="3">
    <source>
        <dbReference type="Google" id="ProtNLM"/>
    </source>
</evidence>
<reference evidence="1" key="2">
    <citation type="submission" date="2020-05" db="EMBL/GenBank/DDBJ databases">
        <authorList>
            <person name="Kim H.-S."/>
            <person name="Proctor R.H."/>
            <person name="Brown D.W."/>
        </authorList>
    </citation>
    <scope>NUCLEOTIDE SEQUENCE</scope>
    <source>
        <strain evidence="1">NRRL 20472</strain>
    </source>
</reference>
<evidence type="ECO:0000313" key="1">
    <source>
        <dbReference type="EMBL" id="KAF4960517.1"/>
    </source>
</evidence>
<accession>A0A8H4TMD0</accession>